<proteinExistence type="predicted"/>
<accession>A0ACA9RMK9</accession>
<gene>
    <name evidence="1" type="ORF">SPELUC_LOCUS17921</name>
</gene>
<dbReference type="Proteomes" id="UP000789366">
    <property type="component" value="Unassembled WGS sequence"/>
</dbReference>
<comment type="caution">
    <text evidence="1">The sequence shown here is derived from an EMBL/GenBank/DDBJ whole genome shotgun (WGS) entry which is preliminary data.</text>
</comment>
<evidence type="ECO:0000313" key="2">
    <source>
        <dbReference type="Proteomes" id="UP000789366"/>
    </source>
</evidence>
<keyword evidence="2" id="KW-1185">Reference proteome</keyword>
<dbReference type="EMBL" id="CAJVPW010078111">
    <property type="protein sequence ID" value="CAG8799365.1"/>
    <property type="molecule type" value="Genomic_DNA"/>
</dbReference>
<feature type="non-terminal residue" evidence="1">
    <location>
        <position position="82"/>
    </location>
</feature>
<protein>
    <submittedName>
        <fullName evidence="1">131_t:CDS:1</fullName>
    </submittedName>
</protein>
<name>A0ACA9RMK9_9GLOM</name>
<sequence>MFRQFSSSHNIQVWCTPAEEFDESCLVPTVDQSPGLMFWACFLWHGLGLIVPIYGKVNGEVYVKLIRRHALRAVRQLVPNSQ</sequence>
<evidence type="ECO:0000313" key="1">
    <source>
        <dbReference type="EMBL" id="CAG8799365.1"/>
    </source>
</evidence>
<reference evidence="1" key="1">
    <citation type="submission" date="2021-06" db="EMBL/GenBank/DDBJ databases">
        <authorList>
            <person name="Kallberg Y."/>
            <person name="Tangrot J."/>
            <person name="Rosling A."/>
        </authorList>
    </citation>
    <scope>NUCLEOTIDE SEQUENCE</scope>
    <source>
        <strain evidence="1">28 12/20/2015</strain>
    </source>
</reference>
<organism evidence="1 2">
    <name type="scientific">Cetraspora pellucida</name>
    <dbReference type="NCBI Taxonomy" id="1433469"/>
    <lineage>
        <taxon>Eukaryota</taxon>
        <taxon>Fungi</taxon>
        <taxon>Fungi incertae sedis</taxon>
        <taxon>Mucoromycota</taxon>
        <taxon>Glomeromycotina</taxon>
        <taxon>Glomeromycetes</taxon>
        <taxon>Diversisporales</taxon>
        <taxon>Gigasporaceae</taxon>
        <taxon>Cetraspora</taxon>
    </lineage>
</organism>